<evidence type="ECO:0000256" key="7">
    <source>
        <dbReference type="ARBA" id="ARBA00023136"/>
    </source>
</evidence>
<comment type="caution">
    <text evidence="10">The sequence shown here is derived from an EMBL/GenBank/DDBJ whole genome shotgun (WGS) entry which is preliminary data.</text>
</comment>
<dbReference type="GO" id="GO:0005886">
    <property type="term" value="C:plasma membrane"/>
    <property type="evidence" value="ECO:0007669"/>
    <property type="project" value="UniProtKB-SubCell"/>
</dbReference>
<evidence type="ECO:0000256" key="2">
    <source>
        <dbReference type="ARBA" id="ARBA00022475"/>
    </source>
</evidence>
<evidence type="ECO:0000256" key="3">
    <source>
        <dbReference type="ARBA" id="ARBA00022676"/>
    </source>
</evidence>
<keyword evidence="11" id="KW-1185">Reference proteome</keyword>
<feature type="transmembrane region" description="Helical" evidence="8">
    <location>
        <begin position="133"/>
        <end position="151"/>
    </location>
</feature>
<feature type="transmembrane region" description="Helical" evidence="8">
    <location>
        <begin position="251"/>
        <end position="276"/>
    </location>
</feature>
<protein>
    <submittedName>
        <fullName evidence="10">Mannosyltransferase</fullName>
    </submittedName>
</protein>
<keyword evidence="2" id="KW-1003">Cell membrane</keyword>
<gene>
    <name evidence="10" type="ORF">FB465_4215</name>
</gene>
<evidence type="ECO:0000256" key="5">
    <source>
        <dbReference type="ARBA" id="ARBA00022692"/>
    </source>
</evidence>
<feature type="transmembrane region" description="Helical" evidence="8">
    <location>
        <begin position="12"/>
        <end position="29"/>
    </location>
</feature>
<name>A0A561EU15_9ACTN</name>
<feature type="transmembrane region" description="Helical" evidence="8">
    <location>
        <begin position="341"/>
        <end position="360"/>
    </location>
</feature>
<dbReference type="GO" id="GO:0016763">
    <property type="term" value="F:pentosyltransferase activity"/>
    <property type="evidence" value="ECO:0007669"/>
    <property type="project" value="TreeGrafter"/>
</dbReference>
<evidence type="ECO:0000256" key="6">
    <source>
        <dbReference type="ARBA" id="ARBA00022989"/>
    </source>
</evidence>
<dbReference type="InterPro" id="IPR038731">
    <property type="entry name" value="RgtA/B/C-like"/>
</dbReference>
<accession>A0A561EU15</accession>
<keyword evidence="7 8" id="KW-0472">Membrane</keyword>
<evidence type="ECO:0000256" key="8">
    <source>
        <dbReference type="SAM" id="Phobius"/>
    </source>
</evidence>
<dbReference type="InterPro" id="IPR050297">
    <property type="entry name" value="LipidA_mod_glycosyltrf_83"/>
</dbReference>
<evidence type="ECO:0000313" key="10">
    <source>
        <dbReference type="EMBL" id="TWE19112.1"/>
    </source>
</evidence>
<keyword evidence="6 8" id="KW-1133">Transmembrane helix</keyword>
<dbReference type="Pfam" id="PF13231">
    <property type="entry name" value="PMT_2"/>
    <property type="match status" value="1"/>
</dbReference>
<dbReference type="AlphaFoldDB" id="A0A561EU15"/>
<keyword evidence="4 10" id="KW-0808">Transferase</keyword>
<dbReference type="GO" id="GO:0009103">
    <property type="term" value="P:lipopolysaccharide biosynthetic process"/>
    <property type="evidence" value="ECO:0007669"/>
    <property type="project" value="UniProtKB-ARBA"/>
</dbReference>
<dbReference type="Proteomes" id="UP000318416">
    <property type="component" value="Unassembled WGS sequence"/>
</dbReference>
<keyword evidence="3 10" id="KW-0328">Glycosyltransferase</keyword>
<dbReference type="PANTHER" id="PTHR33908:SF11">
    <property type="entry name" value="MEMBRANE PROTEIN"/>
    <property type="match status" value="1"/>
</dbReference>
<feature type="transmembrane region" description="Helical" evidence="8">
    <location>
        <begin position="209"/>
        <end position="230"/>
    </location>
</feature>
<feature type="transmembrane region" description="Helical" evidence="8">
    <location>
        <begin position="282"/>
        <end position="300"/>
    </location>
</feature>
<feature type="transmembrane region" description="Helical" evidence="8">
    <location>
        <begin position="163"/>
        <end position="189"/>
    </location>
</feature>
<reference evidence="10 11" key="1">
    <citation type="submission" date="2019-06" db="EMBL/GenBank/DDBJ databases">
        <title>Sequencing the genomes of 1000 actinobacteria strains.</title>
        <authorList>
            <person name="Klenk H.-P."/>
        </authorList>
    </citation>
    <scope>NUCLEOTIDE SEQUENCE [LARGE SCALE GENOMIC DNA]</scope>
    <source>
        <strain evidence="10 11">DSM 41649</strain>
    </source>
</reference>
<evidence type="ECO:0000313" key="11">
    <source>
        <dbReference type="Proteomes" id="UP000318416"/>
    </source>
</evidence>
<comment type="subcellular location">
    <subcellularLocation>
        <location evidence="1">Cell membrane</location>
        <topology evidence="1">Multi-pass membrane protein</topology>
    </subcellularLocation>
</comment>
<dbReference type="OrthoDB" id="5318634at2"/>
<dbReference type="PANTHER" id="PTHR33908">
    <property type="entry name" value="MANNOSYLTRANSFERASE YKCB-RELATED"/>
    <property type="match status" value="1"/>
</dbReference>
<dbReference type="RefSeq" id="WP_145792685.1">
    <property type="nucleotide sequence ID" value="NZ_BAAABR010000077.1"/>
</dbReference>
<evidence type="ECO:0000256" key="1">
    <source>
        <dbReference type="ARBA" id="ARBA00004651"/>
    </source>
</evidence>
<sequence>MSYSLPRSLARSAWLWPALAALVVGLFRIRRPELWRDEVSSWSAATRSLGDLFGMLGNVDASNGAYYVLLHVWTTALGDSVLSLRLPSALAMAGAAAFAALTAQRLFDSRVAGLGAGLLLATVPTISRYAQEARAYAAVTCAVAAATWFLLRALDRPGIRRWAWYCLAMAVAATLHLVSLSSLGGQLVLVAAHWRGGRGQRRAENRRVLWQFPLAVLVFMAPAVPVMLLGQQQSGRQLGWILTPSQRDLRFFWQGLFGSYHVLYAFLALAALALLWPGRRWAAFQLLLVASVPVVGVWLVSQGHTSYFLDRYLLFTLPAWASLSGGGIGALHAALRRAVPRRLAVVLAVALVAVPALLGLSEQQQLRDVTAHTGTDYRGAAELAAAGYRAGDGVVAVAGWEAWMMVGPAVAYYLPEDVRPRPLFIERTAAQADDLYPVECPVPLRCIGDETRVWVVTIGTGDDPYQSLPAGQAAALRAVFIPTEVRHVRGLTVSLLVRRHP</sequence>
<feature type="domain" description="Glycosyltransferase RgtA/B/C/D-like" evidence="9">
    <location>
        <begin position="74"/>
        <end position="173"/>
    </location>
</feature>
<evidence type="ECO:0000256" key="4">
    <source>
        <dbReference type="ARBA" id="ARBA00022679"/>
    </source>
</evidence>
<evidence type="ECO:0000259" key="9">
    <source>
        <dbReference type="Pfam" id="PF13231"/>
    </source>
</evidence>
<dbReference type="EMBL" id="VIVR01000001">
    <property type="protein sequence ID" value="TWE19112.1"/>
    <property type="molecule type" value="Genomic_DNA"/>
</dbReference>
<proteinExistence type="predicted"/>
<keyword evidence="5 8" id="KW-0812">Transmembrane</keyword>
<feature type="transmembrane region" description="Helical" evidence="8">
    <location>
        <begin position="312"/>
        <end position="335"/>
    </location>
</feature>
<organism evidence="10 11">
    <name type="scientific">Kitasatospora atroaurantiaca</name>
    <dbReference type="NCBI Taxonomy" id="285545"/>
    <lineage>
        <taxon>Bacteria</taxon>
        <taxon>Bacillati</taxon>
        <taxon>Actinomycetota</taxon>
        <taxon>Actinomycetes</taxon>
        <taxon>Kitasatosporales</taxon>
        <taxon>Streptomycetaceae</taxon>
        <taxon>Kitasatospora</taxon>
    </lineage>
</organism>